<proteinExistence type="inferred from homology"/>
<evidence type="ECO:0000259" key="3">
    <source>
        <dbReference type="Pfam" id="PF03061"/>
    </source>
</evidence>
<dbReference type="Pfam" id="PF03061">
    <property type="entry name" value="4HBT"/>
    <property type="match status" value="1"/>
</dbReference>
<organism evidence="4 5">
    <name type="scientific">Cucurbita moschata</name>
    <name type="common">Winter crookneck squash</name>
    <name type="synonym">Cucurbita pepo var. moschata</name>
    <dbReference type="NCBI Taxonomy" id="3662"/>
    <lineage>
        <taxon>Eukaryota</taxon>
        <taxon>Viridiplantae</taxon>
        <taxon>Streptophyta</taxon>
        <taxon>Embryophyta</taxon>
        <taxon>Tracheophyta</taxon>
        <taxon>Spermatophyta</taxon>
        <taxon>Magnoliopsida</taxon>
        <taxon>eudicotyledons</taxon>
        <taxon>Gunneridae</taxon>
        <taxon>Pentapetalae</taxon>
        <taxon>rosids</taxon>
        <taxon>fabids</taxon>
        <taxon>Cucurbitales</taxon>
        <taxon>Cucurbitaceae</taxon>
        <taxon>Cucurbiteae</taxon>
        <taxon>Cucurbita</taxon>
    </lineage>
</organism>
<evidence type="ECO:0000313" key="5">
    <source>
        <dbReference type="RefSeq" id="XP_022931994.1"/>
    </source>
</evidence>
<evidence type="ECO:0000313" key="4">
    <source>
        <dbReference type="Proteomes" id="UP000504609"/>
    </source>
</evidence>
<dbReference type="PANTHER" id="PTHR21660">
    <property type="entry name" value="THIOESTERASE SUPERFAMILY MEMBER-RELATED"/>
    <property type="match status" value="1"/>
</dbReference>
<dbReference type="FunFam" id="3.10.129.10:FF:000059">
    <property type="entry name" value="Acyl-coenzyme A thioesterase 13"/>
    <property type="match status" value="1"/>
</dbReference>
<dbReference type="Gene3D" id="3.10.129.10">
    <property type="entry name" value="Hotdog Thioesterase"/>
    <property type="match status" value="1"/>
</dbReference>
<evidence type="ECO:0000256" key="2">
    <source>
        <dbReference type="ARBA" id="ARBA00022801"/>
    </source>
</evidence>
<dbReference type="Proteomes" id="UP000504609">
    <property type="component" value="Unplaced"/>
</dbReference>
<dbReference type="SUPFAM" id="SSF54637">
    <property type="entry name" value="Thioesterase/thiol ester dehydrase-isomerase"/>
    <property type="match status" value="1"/>
</dbReference>
<feature type="domain" description="Thioesterase" evidence="3">
    <location>
        <begin position="64"/>
        <end position="138"/>
    </location>
</feature>
<gene>
    <name evidence="5" type="primary">LOC111438326</name>
</gene>
<keyword evidence="4" id="KW-1185">Reference proteome</keyword>
<comment type="similarity">
    <text evidence="1">Belongs to the thioesterase PaaI family.</text>
</comment>
<dbReference type="InterPro" id="IPR003736">
    <property type="entry name" value="PAAI_dom"/>
</dbReference>
<dbReference type="InterPro" id="IPR029069">
    <property type="entry name" value="HotDog_dom_sf"/>
</dbReference>
<dbReference type="GO" id="GO:0047617">
    <property type="term" value="F:fatty acyl-CoA hydrolase activity"/>
    <property type="evidence" value="ECO:0007669"/>
    <property type="project" value="InterPro"/>
</dbReference>
<dbReference type="AlphaFoldDB" id="A0A6J1EVT6"/>
<name>A0A6J1EVT6_CUCMO</name>
<reference evidence="5" key="1">
    <citation type="submission" date="2025-08" db="UniProtKB">
        <authorList>
            <consortium name="RefSeq"/>
        </authorList>
    </citation>
    <scope>IDENTIFICATION</scope>
    <source>
        <tissue evidence="5">Young leaves</tissue>
    </source>
</reference>
<dbReference type="GeneID" id="111438326"/>
<accession>A0A6J1EVT6</accession>
<dbReference type="InterPro" id="IPR006683">
    <property type="entry name" value="Thioestr_dom"/>
</dbReference>
<evidence type="ECO:0000256" key="1">
    <source>
        <dbReference type="ARBA" id="ARBA00008324"/>
    </source>
</evidence>
<dbReference type="PANTHER" id="PTHR21660:SF47">
    <property type="entry name" value="F19P19.27 PROTEIN"/>
    <property type="match status" value="1"/>
</dbReference>
<dbReference type="NCBIfam" id="TIGR00369">
    <property type="entry name" value="unchar_dom_1"/>
    <property type="match status" value="1"/>
</dbReference>
<sequence length="155" mass="17100">MEKTKRYLEKHDDDDDRKVASSIDALPSRFYENFVMTDLRVDLIEPGRIVCSLKVPARLLNENNSLHGGASASLVDCIGSVALKTLGANTTGVSLEINLSYLDAAYLDEEIEIDARVLRLGKTIAVINVELRRKGNGKIIAQGRHTKYLAISSKL</sequence>
<dbReference type="RefSeq" id="XP_022931994.1">
    <property type="nucleotide sequence ID" value="XM_023076226.1"/>
</dbReference>
<keyword evidence="2" id="KW-0378">Hydrolase</keyword>
<dbReference type="KEGG" id="cmos:111438326"/>
<dbReference type="CDD" id="cd03443">
    <property type="entry name" value="PaaI_thioesterase"/>
    <property type="match status" value="1"/>
</dbReference>
<protein>
    <submittedName>
        <fullName evidence="5">Acyl-coenzyme A thioesterase 13</fullName>
    </submittedName>
</protein>
<dbReference type="InterPro" id="IPR039298">
    <property type="entry name" value="ACOT13"/>
</dbReference>